<reference evidence="7" key="1">
    <citation type="submission" date="2021-03" db="EMBL/GenBank/DDBJ databases">
        <title>Proteiniclasticum marinus sp. nov., isolated from tidal flat sediment.</title>
        <authorList>
            <person name="Namirimu T."/>
            <person name="Yang J.-A."/>
            <person name="Yang S.-H."/>
            <person name="Kim Y.-J."/>
            <person name="Kwon K.K."/>
        </authorList>
    </citation>
    <scope>NUCLEOTIDE SEQUENCE</scope>
    <source>
        <strain evidence="7">SCR006</strain>
    </source>
</reference>
<comment type="caution">
    <text evidence="7">The sequence shown here is derived from an EMBL/GenBank/DDBJ whole genome shotgun (WGS) entry which is preliminary data.</text>
</comment>
<accession>A0A939H7F8</accession>
<evidence type="ECO:0000259" key="6">
    <source>
        <dbReference type="PROSITE" id="PS51918"/>
    </source>
</evidence>
<feature type="domain" description="Radical SAM core" evidence="6">
    <location>
        <begin position="92"/>
        <end position="322"/>
    </location>
</feature>
<dbReference type="CDD" id="cd21124">
    <property type="entry name" value="SPASM_CteB-like"/>
    <property type="match status" value="1"/>
</dbReference>
<evidence type="ECO:0000256" key="1">
    <source>
        <dbReference type="ARBA" id="ARBA00001966"/>
    </source>
</evidence>
<dbReference type="GO" id="GO:0046872">
    <property type="term" value="F:metal ion binding"/>
    <property type="evidence" value="ECO:0007669"/>
    <property type="project" value="UniProtKB-KW"/>
</dbReference>
<evidence type="ECO:0000256" key="4">
    <source>
        <dbReference type="ARBA" id="ARBA00023004"/>
    </source>
</evidence>
<protein>
    <submittedName>
        <fullName evidence="7">Thioether cross-link-forming SCIFF peptide maturase</fullName>
    </submittedName>
</protein>
<keyword evidence="8" id="KW-1185">Reference proteome</keyword>
<keyword evidence="4" id="KW-0408">Iron</keyword>
<dbReference type="NCBIfam" id="TIGR03974">
    <property type="entry name" value="rSAM_six_Cys"/>
    <property type="match status" value="1"/>
</dbReference>
<organism evidence="7 8">
    <name type="scientific">Proteiniclasticum aestuarii</name>
    <dbReference type="NCBI Taxonomy" id="2817862"/>
    <lineage>
        <taxon>Bacteria</taxon>
        <taxon>Bacillati</taxon>
        <taxon>Bacillota</taxon>
        <taxon>Clostridia</taxon>
        <taxon>Eubacteriales</taxon>
        <taxon>Clostridiaceae</taxon>
        <taxon>Proteiniclasticum</taxon>
    </lineage>
</organism>
<dbReference type="NCBIfam" id="TIGR04085">
    <property type="entry name" value="rSAM_more_4Fe4S"/>
    <property type="match status" value="1"/>
</dbReference>
<dbReference type="PANTHER" id="PTHR43273">
    <property type="entry name" value="ANAEROBIC SULFATASE-MATURATING ENZYME HOMOLOG ASLB-RELATED"/>
    <property type="match status" value="1"/>
</dbReference>
<dbReference type="Pfam" id="PF04055">
    <property type="entry name" value="Radical_SAM"/>
    <property type="match status" value="1"/>
</dbReference>
<dbReference type="AlphaFoldDB" id="A0A939H7F8"/>
<evidence type="ECO:0000256" key="5">
    <source>
        <dbReference type="ARBA" id="ARBA00023014"/>
    </source>
</evidence>
<dbReference type="CDD" id="cd01335">
    <property type="entry name" value="Radical_SAM"/>
    <property type="match status" value="1"/>
</dbReference>
<proteinExistence type="predicted"/>
<dbReference type="SUPFAM" id="SSF102114">
    <property type="entry name" value="Radical SAM enzymes"/>
    <property type="match status" value="1"/>
</dbReference>
<dbReference type="PROSITE" id="PS51918">
    <property type="entry name" value="RADICAL_SAM"/>
    <property type="match status" value="1"/>
</dbReference>
<keyword evidence="2" id="KW-0949">S-adenosyl-L-methionine</keyword>
<evidence type="ECO:0000313" key="8">
    <source>
        <dbReference type="Proteomes" id="UP000664218"/>
    </source>
</evidence>
<dbReference type="GO" id="GO:0016491">
    <property type="term" value="F:oxidoreductase activity"/>
    <property type="evidence" value="ECO:0007669"/>
    <property type="project" value="InterPro"/>
</dbReference>
<evidence type="ECO:0000256" key="3">
    <source>
        <dbReference type="ARBA" id="ARBA00022723"/>
    </source>
</evidence>
<evidence type="ECO:0000256" key="2">
    <source>
        <dbReference type="ARBA" id="ARBA00022691"/>
    </source>
</evidence>
<dbReference type="Gene3D" id="3.20.20.70">
    <property type="entry name" value="Aldolase class I"/>
    <property type="match status" value="1"/>
</dbReference>
<dbReference type="InterPro" id="IPR023867">
    <property type="entry name" value="Sulphatase_maturase_rSAM"/>
</dbReference>
<gene>
    <name evidence="7" type="primary">scfB</name>
    <name evidence="7" type="ORF">J3A84_11715</name>
</gene>
<dbReference type="SFLD" id="SFLDG01386">
    <property type="entry name" value="main_SPASM_domain-containing"/>
    <property type="match status" value="1"/>
</dbReference>
<keyword evidence="5" id="KW-0411">Iron-sulfur</keyword>
<dbReference type="InterPro" id="IPR058240">
    <property type="entry name" value="rSAM_sf"/>
</dbReference>
<sequence>MIHKYRMNGLNIVMDVNGGSVHVVDDVTYDLLDHYEAYRNGQMDERALHARMDGYEPQEISASLKEVEELEKEGLLYTEDTYPELAAFRNRKPVIKALCLNIAHDCNLKCRYCFAQQGDFGGAKCLMPLSVGKRALEFLVEHSGNRRNLEVDFFGGEPLMNFDVVKELVHYGNRLGQERNKNFRFTITTNGVLLDDKKIDFINEHMHNAVLSLDGRKKINDDMRLTMVDTGSYDLIVPKFKKLVEKRGNKTYYIRGTFTRNSLDFSEDVKHFKELGFVHTSMEPVVSADENPYAIREEDLPEILAEYEKLALEYADMKVKGDPFSFFHFIVDLTQGPCVIKRITGCGAGTEYLSITPEGDIYPCHQFVGNETYKMGNIMEEEVHLPEEMQTYFKNAHVYTKEDCRTCFSKFYCSGGCHANAISFNGDIHKPYKIGCEMQRKRLECAIMIEAKRMIDGPEEDAAETREEVLFL</sequence>
<dbReference type="GO" id="GO:0051536">
    <property type="term" value="F:iron-sulfur cluster binding"/>
    <property type="evidence" value="ECO:0007669"/>
    <property type="project" value="UniProtKB-KW"/>
</dbReference>
<dbReference type="SFLD" id="SFLDG01384">
    <property type="entry name" value="thioether_bond_formation_requi"/>
    <property type="match status" value="1"/>
</dbReference>
<dbReference type="Proteomes" id="UP000664218">
    <property type="component" value="Unassembled WGS sequence"/>
</dbReference>
<dbReference type="Pfam" id="PF13186">
    <property type="entry name" value="SPASM"/>
    <property type="match status" value="1"/>
</dbReference>
<name>A0A939H7F8_9CLOT</name>
<dbReference type="SFLD" id="SFLDS00029">
    <property type="entry name" value="Radical_SAM"/>
    <property type="match status" value="1"/>
</dbReference>
<dbReference type="SFLD" id="SFLDG01067">
    <property type="entry name" value="SPASM/twitch_domain_containing"/>
    <property type="match status" value="1"/>
</dbReference>
<dbReference type="RefSeq" id="WP_207600222.1">
    <property type="nucleotide sequence ID" value="NZ_JAFNJU010000009.1"/>
</dbReference>
<dbReference type="InterPro" id="IPR047602">
    <property type="entry name" value="SPASM_CteB-like"/>
</dbReference>
<dbReference type="PANTHER" id="PTHR43273:SF8">
    <property type="entry name" value="RADICAL SAM DOMAIN PROTEIN"/>
    <property type="match status" value="1"/>
</dbReference>
<evidence type="ECO:0000313" key="7">
    <source>
        <dbReference type="EMBL" id="MBO1265697.1"/>
    </source>
</evidence>
<comment type="cofactor">
    <cofactor evidence="1">
        <name>[4Fe-4S] cluster</name>
        <dbReference type="ChEBI" id="CHEBI:49883"/>
    </cofactor>
</comment>
<dbReference type="EMBL" id="JAFNJU010000009">
    <property type="protein sequence ID" value="MBO1265697.1"/>
    <property type="molecule type" value="Genomic_DNA"/>
</dbReference>
<keyword evidence="3" id="KW-0479">Metal-binding</keyword>
<dbReference type="InterPro" id="IPR023885">
    <property type="entry name" value="4Fe4S-binding_SPASM_dom"/>
</dbReference>
<dbReference type="InterPro" id="IPR007197">
    <property type="entry name" value="rSAM"/>
</dbReference>
<dbReference type="InterPro" id="IPR024025">
    <property type="entry name" value="SCIFF_rSAM_maturase"/>
</dbReference>
<dbReference type="InterPro" id="IPR013785">
    <property type="entry name" value="Aldolase_TIM"/>
</dbReference>